<dbReference type="AlphaFoldDB" id="A0A2U3JYV0"/>
<sequence length="140" mass="15806">MYLFNRSISVNVCLVGEKTFKVNGVFLDSLHELCLTLEVDLKSYTITSAEGELCRAPYTDCGHVRERIKELVGVNLHSNVRKQVQASVGLEHGCTHLTDLTLECVKGILQAKFQLMHHSEPAERTIQLEQHLKGTCLHYK</sequence>
<gene>
    <name evidence="1" type="ORF">SBF1_1110015</name>
</gene>
<protein>
    <recommendedName>
        <fullName evidence="3">DUF2889 domain-containing protein</fullName>
    </recommendedName>
</protein>
<proteinExistence type="predicted"/>
<evidence type="ECO:0000313" key="1">
    <source>
        <dbReference type="EMBL" id="SPF32450.1"/>
    </source>
</evidence>
<reference evidence="2" key="1">
    <citation type="submission" date="2018-02" db="EMBL/GenBank/DDBJ databases">
        <authorList>
            <person name="Hausmann B."/>
        </authorList>
    </citation>
    <scope>NUCLEOTIDE SEQUENCE [LARGE SCALE GENOMIC DNA]</scope>
    <source>
        <strain evidence="2">Peat soil MAG SbF1</strain>
    </source>
</reference>
<dbReference type="InterPro" id="IPR021312">
    <property type="entry name" value="DUF2889"/>
</dbReference>
<dbReference type="EMBL" id="OMOF01000015">
    <property type="protein sequence ID" value="SPF32450.1"/>
    <property type="molecule type" value="Genomic_DNA"/>
</dbReference>
<dbReference type="Pfam" id="PF11136">
    <property type="entry name" value="DUF2889"/>
    <property type="match status" value="1"/>
</dbReference>
<organism evidence="1 2">
    <name type="scientific">Candidatus Desulfosporosinus infrequens</name>
    <dbReference type="NCBI Taxonomy" id="2043169"/>
    <lineage>
        <taxon>Bacteria</taxon>
        <taxon>Bacillati</taxon>
        <taxon>Bacillota</taxon>
        <taxon>Clostridia</taxon>
        <taxon>Eubacteriales</taxon>
        <taxon>Desulfitobacteriaceae</taxon>
        <taxon>Desulfosporosinus</taxon>
    </lineage>
</organism>
<evidence type="ECO:0008006" key="3">
    <source>
        <dbReference type="Google" id="ProtNLM"/>
    </source>
</evidence>
<evidence type="ECO:0000313" key="2">
    <source>
        <dbReference type="Proteomes" id="UP000238916"/>
    </source>
</evidence>
<name>A0A2U3JYV0_9FIRM</name>
<accession>A0A2U3JYV0</accession>
<dbReference type="Proteomes" id="UP000238916">
    <property type="component" value="Unassembled WGS sequence"/>
</dbReference>
<dbReference type="OrthoDB" id="1723528at2"/>